<dbReference type="EC" id="2.7.1.40" evidence="3 12"/>
<evidence type="ECO:0000256" key="8">
    <source>
        <dbReference type="ARBA" id="ARBA00022840"/>
    </source>
</evidence>
<evidence type="ECO:0000256" key="1">
    <source>
        <dbReference type="ARBA" id="ARBA00004997"/>
    </source>
</evidence>
<dbReference type="InterPro" id="IPR001697">
    <property type="entry name" value="Pyr_Knase"/>
</dbReference>
<keyword evidence="4 12" id="KW-0808">Transferase</keyword>
<dbReference type="PRINTS" id="PR01050">
    <property type="entry name" value="PYRUVTKNASE"/>
</dbReference>
<dbReference type="UniPathway" id="UPA00109">
    <property type="reaction ID" value="UER00188"/>
</dbReference>
<sequence length="505" mass="54275">MATEAATLRLASLKAKTRSLLQQVEQQGDAIHEGWRQAIEREDFLPGARNLADYLALRQIDLTGLQADLASCGLSSLGRSESHIRPALETVCAALDCMTGDTPAWPDPARLDAGFEAICKAQARFFGDDGPANATRIMVTLPSEAADDGALLQNIIAAGASCVRINCAHDNAEAWGRMIGHAKDAARRAGRDCPVIMDIGGPKIRVVDVHAPAKRLHRGDCLRIVSDVRLLDGDTAAMTISYPDLIGRLKPGAAVLIDDGKIGARVSRLIDGGVELEAIAVREKGVKLKPEKGVNFPSIELDMAPVTPDDLAALDFIAGHADVIGFSFVQRPADVDMLVEALALRRGDRPRQPLLLKIETALAVRNLPRLLVSAGGRHPVAVMIARGDLAMEVGPERLSEVQEEILWLCEAAHVPVVWATQVLESLVKDGAPSRAEVTDAAMGQRAECVMLNKGPFIVEGVRFLAGILHRMDRHQFKKTARLSALTSWKSDQSLTQAHAAVPSVD</sequence>
<organism evidence="14 15">
    <name type="scientific">Zhengella mangrovi</name>
    <dbReference type="NCBI Taxonomy" id="1982044"/>
    <lineage>
        <taxon>Bacteria</taxon>
        <taxon>Pseudomonadati</taxon>
        <taxon>Pseudomonadota</taxon>
        <taxon>Alphaproteobacteria</taxon>
        <taxon>Hyphomicrobiales</taxon>
        <taxon>Notoacmeibacteraceae</taxon>
        <taxon>Zhengella</taxon>
    </lineage>
</organism>
<evidence type="ECO:0000256" key="5">
    <source>
        <dbReference type="ARBA" id="ARBA00022723"/>
    </source>
</evidence>
<comment type="caution">
    <text evidence="14">The sequence shown here is derived from an EMBL/GenBank/DDBJ whole genome shotgun (WGS) entry which is preliminary data.</text>
</comment>
<keyword evidence="9 12" id="KW-0460">Magnesium</keyword>
<dbReference type="GO" id="GO:0005524">
    <property type="term" value="F:ATP binding"/>
    <property type="evidence" value="ECO:0007669"/>
    <property type="project" value="UniProtKB-KW"/>
</dbReference>
<dbReference type="Proteomes" id="UP000221168">
    <property type="component" value="Unassembled WGS sequence"/>
</dbReference>
<evidence type="ECO:0000313" key="15">
    <source>
        <dbReference type="Proteomes" id="UP000221168"/>
    </source>
</evidence>
<evidence type="ECO:0000256" key="10">
    <source>
        <dbReference type="ARBA" id="ARBA00023152"/>
    </source>
</evidence>
<keyword evidence="6" id="KW-0547">Nucleotide-binding</keyword>
<dbReference type="GO" id="GO:0004743">
    <property type="term" value="F:pyruvate kinase activity"/>
    <property type="evidence" value="ECO:0007669"/>
    <property type="project" value="UniProtKB-EC"/>
</dbReference>
<dbReference type="Pfam" id="PF00224">
    <property type="entry name" value="PK"/>
    <property type="match status" value="1"/>
</dbReference>
<proteinExistence type="inferred from homology"/>
<dbReference type="InterPro" id="IPR011037">
    <property type="entry name" value="Pyrv_Knase-like_insert_dom_sf"/>
</dbReference>
<comment type="pathway">
    <text evidence="1 12">Carbohydrate degradation; glycolysis; pyruvate from D-glyceraldehyde 3-phosphate: step 5/5.</text>
</comment>
<keyword evidence="10 12" id="KW-0324">Glycolysis</keyword>
<dbReference type="InterPro" id="IPR015813">
    <property type="entry name" value="Pyrv/PenolPyrv_kinase-like_dom"/>
</dbReference>
<protein>
    <recommendedName>
        <fullName evidence="3 12">Pyruvate kinase</fullName>
        <ecNumber evidence="3 12">2.7.1.40</ecNumber>
    </recommendedName>
</protein>
<comment type="similarity">
    <text evidence="2 12">Belongs to the pyruvate kinase family.</text>
</comment>
<gene>
    <name evidence="14" type="ORF">CSC94_10400</name>
</gene>
<dbReference type="PANTHER" id="PTHR11817">
    <property type="entry name" value="PYRUVATE KINASE"/>
    <property type="match status" value="1"/>
</dbReference>
<dbReference type="EMBL" id="PDVP01000005">
    <property type="protein sequence ID" value="PHP66961.1"/>
    <property type="molecule type" value="Genomic_DNA"/>
</dbReference>
<dbReference type="InterPro" id="IPR015793">
    <property type="entry name" value="Pyrv_Knase_brl"/>
</dbReference>
<evidence type="ECO:0000256" key="2">
    <source>
        <dbReference type="ARBA" id="ARBA00008663"/>
    </source>
</evidence>
<accession>A0A2G1QNB5</accession>
<evidence type="ECO:0000256" key="4">
    <source>
        <dbReference type="ARBA" id="ARBA00022679"/>
    </source>
</evidence>
<dbReference type="InterPro" id="IPR040442">
    <property type="entry name" value="Pyrv_kinase-like_dom_sf"/>
</dbReference>
<keyword evidence="8" id="KW-0067">ATP-binding</keyword>
<evidence type="ECO:0000313" key="14">
    <source>
        <dbReference type="EMBL" id="PHP66961.1"/>
    </source>
</evidence>
<evidence type="ECO:0000259" key="13">
    <source>
        <dbReference type="Pfam" id="PF00224"/>
    </source>
</evidence>
<name>A0A2G1QNB5_9HYPH</name>
<dbReference type="OrthoDB" id="9812123at2"/>
<dbReference type="GO" id="GO:0016301">
    <property type="term" value="F:kinase activity"/>
    <property type="evidence" value="ECO:0007669"/>
    <property type="project" value="UniProtKB-KW"/>
</dbReference>
<evidence type="ECO:0000256" key="7">
    <source>
        <dbReference type="ARBA" id="ARBA00022777"/>
    </source>
</evidence>
<evidence type="ECO:0000256" key="9">
    <source>
        <dbReference type="ARBA" id="ARBA00022842"/>
    </source>
</evidence>
<reference evidence="14 15" key="1">
    <citation type="submission" date="2017-10" db="EMBL/GenBank/DDBJ databases">
        <title>Sedimentibacterium mangrovi gen. nov., sp. nov., a novel member of family Phyllobacteriacea isolated from mangrove sediment.</title>
        <authorList>
            <person name="Liao H."/>
            <person name="Tian Y."/>
        </authorList>
    </citation>
    <scope>NUCLEOTIDE SEQUENCE [LARGE SCALE GENOMIC DNA]</scope>
    <source>
        <strain evidence="14 15">X9-2-2</strain>
    </source>
</reference>
<dbReference type="AlphaFoldDB" id="A0A2G1QNB5"/>
<dbReference type="RefSeq" id="WP_099306282.1">
    <property type="nucleotide sequence ID" value="NZ_PDVP01000005.1"/>
</dbReference>
<evidence type="ECO:0000256" key="11">
    <source>
        <dbReference type="ARBA" id="ARBA00023317"/>
    </source>
</evidence>
<evidence type="ECO:0000256" key="6">
    <source>
        <dbReference type="ARBA" id="ARBA00022741"/>
    </source>
</evidence>
<keyword evidence="5" id="KW-0479">Metal-binding</keyword>
<evidence type="ECO:0000256" key="3">
    <source>
        <dbReference type="ARBA" id="ARBA00012142"/>
    </source>
</evidence>
<dbReference type="Gene3D" id="2.40.33.10">
    <property type="entry name" value="PK beta-barrel domain-like"/>
    <property type="match status" value="1"/>
</dbReference>
<dbReference type="GO" id="GO:0030955">
    <property type="term" value="F:potassium ion binding"/>
    <property type="evidence" value="ECO:0007669"/>
    <property type="project" value="InterPro"/>
</dbReference>
<dbReference type="InterPro" id="IPR015806">
    <property type="entry name" value="Pyrv_Knase_insert_dom_sf"/>
</dbReference>
<dbReference type="SUPFAM" id="SSF51621">
    <property type="entry name" value="Phosphoenolpyruvate/pyruvate domain"/>
    <property type="match status" value="1"/>
</dbReference>
<evidence type="ECO:0000256" key="12">
    <source>
        <dbReference type="RuleBase" id="RU000504"/>
    </source>
</evidence>
<keyword evidence="11 14" id="KW-0670">Pyruvate</keyword>
<feature type="domain" description="Pyruvate kinase barrel" evidence="13">
    <location>
        <begin position="134"/>
        <end position="452"/>
    </location>
</feature>
<dbReference type="SUPFAM" id="SSF50800">
    <property type="entry name" value="PK beta-barrel domain-like"/>
    <property type="match status" value="1"/>
</dbReference>
<comment type="catalytic activity">
    <reaction evidence="12">
        <text>pyruvate + ATP = phosphoenolpyruvate + ADP + H(+)</text>
        <dbReference type="Rhea" id="RHEA:18157"/>
        <dbReference type="ChEBI" id="CHEBI:15361"/>
        <dbReference type="ChEBI" id="CHEBI:15378"/>
        <dbReference type="ChEBI" id="CHEBI:30616"/>
        <dbReference type="ChEBI" id="CHEBI:58702"/>
        <dbReference type="ChEBI" id="CHEBI:456216"/>
        <dbReference type="EC" id="2.7.1.40"/>
    </reaction>
</comment>
<keyword evidence="7 12" id="KW-0418">Kinase</keyword>
<dbReference type="Gene3D" id="3.20.20.60">
    <property type="entry name" value="Phosphoenolpyruvate-binding domains"/>
    <property type="match status" value="1"/>
</dbReference>
<keyword evidence="15" id="KW-1185">Reference proteome</keyword>
<dbReference type="GO" id="GO:0000287">
    <property type="term" value="F:magnesium ion binding"/>
    <property type="evidence" value="ECO:0007669"/>
    <property type="project" value="InterPro"/>
</dbReference>